<dbReference type="InterPro" id="IPR004088">
    <property type="entry name" value="KH_dom_type_1"/>
</dbReference>
<protein>
    <recommendedName>
        <fullName evidence="5">Polyribonucleotide nucleotidyltransferase</fullName>
        <ecNumber evidence="5">2.7.7.8</ecNumber>
    </recommendedName>
    <alternativeName>
        <fullName evidence="5">Polynucleotide phosphorylase</fullName>
        <shortName evidence="5">PNPase</shortName>
    </alternativeName>
</protein>
<dbReference type="Gene3D" id="2.40.50.140">
    <property type="entry name" value="Nucleic acid-binding proteins"/>
    <property type="match status" value="1"/>
</dbReference>
<proteinExistence type="inferred from homology"/>
<dbReference type="PANTHER" id="PTHR11252:SF0">
    <property type="entry name" value="POLYRIBONUCLEOTIDE NUCLEOTIDYLTRANSFERASE 1, MITOCHONDRIAL"/>
    <property type="match status" value="1"/>
</dbReference>
<dbReference type="AlphaFoldDB" id="A0A2M7XI42"/>
<evidence type="ECO:0000256" key="4">
    <source>
        <dbReference type="ARBA" id="ARBA00022884"/>
    </source>
</evidence>
<dbReference type="InterPro" id="IPR001247">
    <property type="entry name" value="ExoRNase_PH_dom1"/>
</dbReference>
<dbReference type="GO" id="GO:0000175">
    <property type="term" value="F:3'-5'-RNA exonuclease activity"/>
    <property type="evidence" value="ECO:0007669"/>
    <property type="project" value="TreeGrafter"/>
</dbReference>
<dbReference type="NCBIfam" id="TIGR03591">
    <property type="entry name" value="polynuc_phos"/>
    <property type="match status" value="1"/>
</dbReference>
<dbReference type="Pfam" id="PF00013">
    <property type="entry name" value="KH_1"/>
    <property type="match status" value="1"/>
</dbReference>
<comment type="caution">
    <text evidence="8">The sequence shown here is derived from an EMBL/GenBank/DDBJ whole genome shotgun (WGS) entry which is preliminary data.</text>
</comment>
<evidence type="ECO:0000256" key="1">
    <source>
        <dbReference type="ARBA" id="ARBA00007404"/>
    </source>
</evidence>
<comment type="cofactor">
    <cofactor evidence="5">
        <name>Mg(2+)</name>
        <dbReference type="ChEBI" id="CHEBI:18420"/>
    </cofactor>
</comment>
<dbReference type="SUPFAM" id="SSF50249">
    <property type="entry name" value="Nucleic acid-binding proteins"/>
    <property type="match status" value="1"/>
</dbReference>
<dbReference type="GO" id="GO:0006396">
    <property type="term" value="P:RNA processing"/>
    <property type="evidence" value="ECO:0007669"/>
    <property type="project" value="InterPro"/>
</dbReference>
<evidence type="ECO:0000313" key="9">
    <source>
        <dbReference type="Proteomes" id="UP000229749"/>
    </source>
</evidence>
<dbReference type="InterPro" id="IPR036345">
    <property type="entry name" value="ExoRNase_PH_dom2_sf"/>
</dbReference>
<dbReference type="InterPro" id="IPR004087">
    <property type="entry name" value="KH_dom"/>
</dbReference>
<dbReference type="PROSITE" id="PS50084">
    <property type="entry name" value="KH_TYPE_1"/>
    <property type="match status" value="1"/>
</dbReference>
<feature type="binding site" evidence="5">
    <location>
        <position position="504"/>
    </location>
    <ligand>
        <name>Mg(2+)</name>
        <dbReference type="ChEBI" id="CHEBI:18420"/>
    </ligand>
</feature>
<keyword evidence="4 5" id="KW-0694">RNA-binding</keyword>
<dbReference type="SUPFAM" id="SSF46915">
    <property type="entry name" value="Polynucleotide phosphorylase/guanosine pentaphosphate synthase (PNPase/GPSI), domain 3"/>
    <property type="match status" value="1"/>
</dbReference>
<evidence type="ECO:0000313" key="8">
    <source>
        <dbReference type="EMBL" id="PJA47553.1"/>
    </source>
</evidence>
<gene>
    <name evidence="5 8" type="primary">pnp</name>
    <name evidence="8" type="ORF">CO172_00840</name>
</gene>
<evidence type="ECO:0000256" key="5">
    <source>
        <dbReference type="HAMAP-Rule" id="MF_01595"/>
    </source>
</evidence>
<dbReference type="Pfam" id="PF01138">
    <property type="entry name" value="RNase_PH"/>
    <property type="match status" value="2"/>
</dbReference>
<dbReference type="InterPro" id="IPR012340">
    <property type="entry name" value="NA-bd_OB-fold"/>
</dbReference>
<dbReference type="Proteomes" id="UP000229749">
    <property type="component" value="Unassembled WGS sequence"/>
</dbReference>
<dbReference type="InterPro" id="IPR003029">
    <property type="entry name" value="S1_domain"/>
</dbReference>
<dbReference type="Gene3D" id="3.30.230.70">
    <property type="entry name" value="GHMP Kinase, N-terminal domain"/>
    <property type="match status" value="2"/>
</dbReference>
<dbReference type="SUPFAM" id="SSF55666">
    <property type="entry name" value="Ribonuclease PH domain 2-like"/>
    <property type="match status" value="2"/>
</dbReference>
<dbReference type="InterPro" id="IPR012162">
    <property type="entry name" value="PNPase"/>
</dbReference>
<sequence>MSQSKRFEIEWGGKTLSIETGVFAQQANGSCLVQYGDTVVLATATMGESDRQEIDFFPLMVDYEEKFYAAGRIKGSRFIKSEGRPSDEAILISRFIDRAIRPLFSKDLRRDVQIVVTCLAYDGENAPDIIGLLAASCALHISDIPWNGPIADIRVGQIEGEFVINPTHEARKKSLFDLSFAGTPEKIIMVEAIAKEAKEQDILNAFWFGQKHLNKPIQLLEEVKKEIGKTKQNFEEDFSEKQKESLKQHKEIENLIRPFVVEQTKEHFFKVPQASKAQRRKAKNTIKTQTEQFLNEQSIDKEIIASIPLGTLVEKIIESEVSRSILEEDHRVDGRGLKEIRPLFHEVGILPRVHGSSHFKRGETQVISIVTLGSPGDEQTLDSMEKTGTKRYIHHYNFPPFSVGEAKPMRGPGRRDIGHGALAERALLEMIPDKESFPYTIRVVSEVLGSNGSSSMASTCASALALMDAGVPIKKAVAGVAMGLAFNEKTNQWKIITDLQDLEDGEGGMDFKITGTKDGITAIQMDTKTTGLNKEIVEQTIKQAYEGRLQILESMEKTIASPREDLSPYAPRIITLRINPERIGEIIGPGGKIINEIISTTGVQGIDIEDDGLVMITSIQAEAAKKAYDWIKQITYEPKVGEIFKAKVIKIMDFGAFVEFLPKQEGLVHISAIAPWRVEKVSDILQVGEEVWVKIIGIDDIGRVNLSMKEAPGNTYPEGEGASKKAPGKNQKPFAQNHHEK</sequence>
<dbReference type="EC" id="2.7.7.8" evidence="5"/>
<dbReference type="Pfam" id="PF03725">
    <property type="entry name" value="RNase_PH_C"/>
    <property type="match status" value="1"/>
</dbReference>
<dbReference type="SUPFAM" id="SSF54211">
    <property type="entry name" value="Ribosomal protein S5 domain 2-like"/>
    <property type="match status" value="2"/>
</dbReference>
<comment type="function">
    <text evidence="5">Involved in mRNA degradation. Catalyzes the phosphorolysis of single-stranded polyribonucleotides processively in the 3'- to 5'-direction.</text>
</comment>
<dbReference type="FunFam" id="3.30.230.70:FF:000001">
    <property type="entry name" value="Polyribonucleotide nucleotidyltransferase"/>
    <property type="match status" value="1"/>
</dbReference>
<keyword evidence="3 5" id="KW-0548">Nucleotidyltransferase</keyword>
<name>A0A2M7XI42_9BACT</name>
<comment type="catalytic activity">
    <reaction evidence="5">
        <text>RNA(n+1) + phosphate = RNA(n) + a ribonucleoside 5'-diphosphate</text>
        <dbReference type="Rhea" id="RHEA:22096"/>
        <dbReference type="Rhea" id="RHEA-COMP:14527"/>
        <dbReference type="Rhea" id="RHEA-COMP:17342"/>
        <dbReference type="ChEBI" id="CHEBI:43474"/>
        <dbReference type="ChEBI" id="CHEBI:57930"/>
        <dbReference type="ChEBI" id="CHEBI:140395"/>
        <dbReference type="EC" id="2.7.7.8"/>
    </reaction>
</comment>
<accession>A0A2M7XI42</accession>
<keyword evidence="5" id="KW-0963">Cytoplasm</keyword>
<dbReference type="NCBIfam" id="NF008805">
    <property type="entry name" value="PRK11824.1"/>
    <property type="match status" value="1"/>
</dbReference>
<evidence type="ECO:0000256" key="2">
    <source>
        <dbReference type="ARBA" id="ARBA00022679"/>
    </source>
</evidence>
<dbReference type="SMART" id="SM00322">
    <property type="entry name" value="KH"/>
    <property type="match status" value="1"/>
</dbReference>
<feature type="domain" description="S1 motif" evidence="7">
    <location>
        <begin position="641"/>
        <end position="709"/>
    </location>
</feature>
<dbReference type="EMBL" id="PFWS01000012">
    <property type="protein sequence ID" value="PJA47553.1"/>
    <property type="molecule type" value="Genomic_DNA"/>
</dbReference>
<dbReference type="Gene3D" id="3.30.1370.10">
    <property type="entry name" value="K Homology domain, type 1"/>
    <property type="match status" value="1"/>
</dbReference>
<dbReference type="FunFam" id="3.30.1370.10:FF:000001">
    <property type="entry name" value="Polyribonucleotide nucleotidyltransferase"/>
    <property type="match status" value="1"/>
</dbReference>
<dbReference type="InterPro" id="IPR036612">
    <property type="entry name" value="KH_dom_type_1_sf"/>
</dbReference>
<dbReference type="PANTHER" id="PTHR11252">
    <property type="entry name" value="POLYRIBONUCLEOTIDE NUCLEOTIDYLTRANSFERASE"/>
    <property type="match status" value="1"/>
</dbReference>
<evidence type="ECO:0000256" key="3">
    <source>
        <dbReference type="ARBA" id="ARBA00022695"/>
    </source>
</evidence>
<dbReference type="InterPro" id="IPR027408">
    <property type="entry name" value="PNPase/RNase_PH_dom_sf"/>
</dbReference>
<comment type="similarity">
    <text evidence="1 5">Belongs to the polyribonucleotide nucleotidyltransferase family.</text>
</comment>
<feature type="binding site" evidence="5">
    <location>
        <position position="510"/>
    </location>
    <ligand>
        <name>Mg(2+)</name>
        <dbReference type="ChEBI" id="CHEBI:18420"/>
    </ligand>
</feature>
<keyword evidence="5" id="KW-0460">Magnesium</keyword>
<dbReference type="GO" id="GO:0000287">
    <property type="term" value="F:magnesium ion binding"/>
    <property type="evidence" value="ECO:0007669"/>
    <property type="project" value="UniProtKB-UniRule"/>
</dbReference>
<dbReference type="SUPFAM" id="SSF54791">
    <property type="entry name" value="Eukaryotic type KH-domain (KH-domain type I)"/>
    <property type="match status" value="1"/>
</dbReference>
<dbReference type="GO" id="GO:0006402">
    <property type="term" value="P:mRNA catabolic process"/>
    <property type="evidence" value="ECO:0007669"/>
    <property type="project" value="UniProtKB-UniRule"/>
</dbReference>
<dbReference type="GO" id="GO:0004654">
    <property type="term" value="F:polyribonucleotide nucleotidyltransferase activity"/>
    <property type="evidence" value="ECO:0007669"/>
    <property type="project" value="UniProtKB-UniRule"/>
</dbReference>
<dbReference type="InterPro" id="IPR020568">
    <property type="entry name" value="Ribosomal_Su5_D2-typ_SF"/>
</dbReference>
<dbReference type="PROSITE" id="PS50126">
    <property type="entry name" value="S1"/>
    <property type="match status" value="1"/>
</dbReference>
<dbReference type="CDD" id="cd04472">
    <property type="entry name" value="S1_PNPase"/>
    <property type="match status" value="1"/>
</dbReference>
<dbReference type="SMART" id="SM00316">
    <property type="entry name" value="S1"/>
    <property type="match status" value="1"/>
</dbReference>
<dbReference type="CDD" id="cd02393">
    <property type="entry name" value="KH-I_PNPase"/>
    <property type="match status" value="1"/>
</dbReference>
<dbReference type="FunFam" id="2.40.50.140:FF:000189">
    <property type="entry name" value="Polyribonucleotide nucleotidyltransferase, putative"/>
    <property type="match status" value="1"/>
</dbReference>
<keyword evidence="5" id="KW-0479">Metal-binding</keyword>
<dbReference type="Pfam" id="PF00575">
    <property type="entry name" value="S1"/>
    <property type="match status" value="1"/>
</dbReference>
<dbReference type="GO" id="GO:0003723">
    <property type="term" value="F:RNA binding"/>
    <property type="evidence" value="ECO:0007669"/>
    <property type="project" value="UniProtKB-UniRule"/>
</dbReference>
<dbReference type="InterPro" id="IPR015847">
    <property type="entry name" value="ExoRNase_PH_dom2"/>
</dbReference>
<dbReference type="HAMAP" id="MF_01595">
    <property type="entry name" value="PNPase"/>
    <property type="match status" value="1"/>
</dbReference>
<dbReference type="InterPro" id="IPR036456">
    <property type="entry name" value="PNPase_PH_RNA-bd_sf"/>
</dbReference>
<organism evidence="8 9">
    <name type="scientific">Candidatus Uhrbacteria bacterium CG_4_9_14_3_um_filter_36_7</name>
    <dbReference type="NCBI Taxonomy" id="1975033"/>
    <lineage>
        <taxon>Bacteria</taxon>
        <taxon>Candidatus Uhriibacteriota</taxon>
    </lineage>
</organism>
<dbReference type="CDD" id="cd11364">
    <property type="entry name" value="RNase_PH_PNPase_2"/>
    <property type="match status" value="1"/>
</dbReference>
<dbReference type="GO" id="GO:0005829">
    <property type="term" value="C:cytosol"/>
    <property type="evidence" value="ECO:0007669"/>
    <property type="project" value="TreeGrafter"/>
</dbReference>
<dbReference type="CDD" id="cd11363">
    <property type="entry name" value="RNase_PH_PNPase_1"/>
    <property type="match status" value="1"/>
</dbReference>
<evidence type="ECO:0000256" key="6">
    <source>
        <dbReference type="SAM" id="MobiDB-lite"/>
    </source>
</evidence>
<dbReference type="PIRSF" id="PIRSF005499">
    <property type="entry name" value="PNPase"/>
    <property type="match status" value="1"/>
</dbReference>
<keyword evidence="2 5" id="KW-0808">Transferase</keyword>
<reference evidence="9" key="1">
    <citation type="submission" date="2017-09" db="EMBL/GenBank/DDBJ databases">
        <title>Depth-based differentiation of microbial function through sediment-hosted aquifers and enrichment of novel symbionts in the deep terrestrial subsurface.</title>
        <authorList>
            <person name="Probst A.J."/>
            <person name="Ladd B."/>
            <person name="Jarett J.K."/>
            <person name="Geller-Mcgrath D.E."/>
            <person name="Sieber C.M.K."/>
            <person name="Emerson J.B."/>
            <person name="Anantharaman K."/>
            <person name="Thomas B.C."/>
            <person name="Malmstrom R."/>
            <person name="Stieglmeier M."/>
            <person name="Klingl A."/>
            <person name="Woyke T."/>
            <person name="Ryan C.M."/>
            <person name="Banfield J.F."/>
        </authorList>
    </citation>
    <scope>NUCLEOTIDE SEQUENCE [LARGE SCALE GENOMIC DNA]</scope>
</reference>
<feature type="region of interest" description="Disordered" evidence="6">
    <location>
        <begin position="710"/>
        <end position="741"/>
    </location>
</feature>
<evidence type="ECO:0000259" key="7">
    <source>
        <dbReference type="PROSITE" id="PS50126"/>
    </source>
</evidence>
<comment type="subcellular location">
    <subcellularLocation>
        <location evidence="5">Cytoplasm</location>
    </subcellularLocation>
</comment>